<accession>A0A0M0KHF1</accession>
<reference evidence="1" key="1">
    <citation type="submission" date="2015-08" db="EMBL/GenBank/DDBJ databases">
        <title>Complete DNA Sequence of Pseudomonas syringae pv. actinidiae, the Causal Agent of Kiwifruit Canker Disease.</title>
        <authorList>
            <person name="Rikkerink E.H.A."/>
            <person name="Fineran P.C."/>
        </authorList>
    </citation>
    <scope>NUCLEOTIDE SEQUENCE</scope>
    <source>
        <strain evidence="1">DSM 13666</strain>
    </source>
</reference>
<comment type="caution">
    <text evidence="1">The sequence shown here is derived from an EMBL/GenBank/DDBJ whole genome shotgun (WGS) entry which is preliminary data.</text>
</comment>
<organism evidence="1">
    <name type="scientific">Halalkalibacterium halodurans</name>
    <name type="common">Bacillus halodurans</name>
    <dbReference type="NCBI Taxonomy" id="86665"/>
    <lineage>
        <taxon>Bacteria</taxon>
        <taxon>Bacillati</taxon>
        <taxon>Bacillota</taxon>
        <taxon>Bacilli</taxon>
        <taxon>Bacillales</taxon>
        <taxon>Bacillaceae</taxon>
        <taxon>Halalkalibacterium (ex Joshi et al. 2022)</taxon>
    </lineage>
</organism>
<gene>
    <name evidence="1" type="ORF">AMD02_03300</name>
</gene>
<sequence>MGVMISKDLNNKIWGRALFLKYQVRMIIIFTYLSPVFDTDRFIFLRLSENNNQFHQLFFH</sequence>
<protein>
    <submittedName>
        <fullName evidence="1">Uncharacterized protein</fullName>
    </submittedName>
</protein>
<proteinExistence type="predicted"/>
<name>A0A0M0KHF1_ALKHA</name>
<evidence type="ECO:0000313" key="1">
    <source>
        <dbReference type="EMBL" id="KOO37987.1"/>
    </source>
</evidence>
<dbReference type="AlphaFoldDB" id="A0A0M0KHF1"/>
<dbReference type="PATRIC" id="fig|136160.3.peg.902"/>
<dbReference type="EMBL" id="LILD01000001">
    <property type="protein sequence ID" value="KOO37987.1"/>
    <property type="molecule type" value="Genomic_DNA"/>
</dbReference>